<evidence type="ECO:0000313" key="2">
    <source>
        <dbReference type="Proteomes" id="UP000244948"/>
    </source>
</evidence>
<accession>A0A2U2AP83</accession>
<dbReference type="Proteomes" id="UP000244948">
    <property type="component" value="Unassembled WGS sequence"/>
</dbReference>
<dbReference type="AlphaFoldDB" id="A0A2U2AP83"/>
<dbReference type="Pfam" id="PF11004">
    <property type="entry name" value="Kdo_hydroxy"/>
    <property type="match status" value="1"/>
</dbReference>
<comment type="caution">
    <text evidence="1">The sequence shown here is derived from an EMBL/GenBank/DDBJ whole genome shotgun (WGS) entry which is preliminary data.</text>
</comment>
<keyword evidence="2" id="KW-1185">Reference proteome</keyword>
<evidence type="ECO:0008006" key="3">
    <source>
        <dbReference type="Google" id="ProtNLM"/>
    </source>
</evidence>
<dbReference type="EMBL" id="QEWR01000002">
    <property type="protein sequence ID" value="PWD85015.1"/>
    <property type="molecule type" value="Genomic_DNA"/>
</dbReference>
<dbReference type="RefSeq" id="WP_109236095.1">
    <property type="nucleotide sequence ID" value="NZ_BMXZ01000001.1"/>
</dbReference>
<name>A0A2U2AP83_9GAMM</name>
<proteinExistence type="predicted"/>
<gene>
    <name evidence="1" type="ORF">DC082_05710</name>
</gene>
<sequence>MSITNSTLEAQKGSAEAPILVLGISEWRAEECDHENIVNCLEEGQVLYFPSLPFVLTEEEQALLDPRLVSPKRKNIMYQADQGSIKGIADSASESEKKAVEGLLKRYSEASYQLLTDLIPQYKGKLHSPMNTLRLNAIDEWSDSHSFRKDDRRLHVDAFPSRPLHGRRIIRIFNNINPSGVPRKWRVGEPFPQLAARLLPKSKPYSRIGSALLDRLQITKSRRTHYDHIMLQFHDLMKEDQEYQDNGIQWDVSFMPGSTWICFSDQTPHAAMSGQFMLEQTFQLDVDDMVDPAKSPLKVLEAMVKKPLV</sequence>
<dbReference type="InterPro" id="IPR021266">
    <property type="entry name" value="Kdo_hydroxlase"/>
</dbReference>
<protein>
    <recommendedName>
        <fullName evidence="3">3-deoxy-D-manno-oct-2-ulosonic acid (Kdo) hydroxylase</fullName>
    </recommendedName>
</protein>
<evidence type="ECO:0000313" key="1">
    <source>
        <dbReference type="EMBL" id="PWD85015.1"/>
    </source>
</evidence>
<reference evidence="1 2" key="1">
    <citation type="journal article" date="2018" name="Genome Announc.">
        <title>Ignatzschineria cameli sp. nov., isolated from necrotic foot tissue of dromedaries (Camelus dromedarius) and associated maggots (Wohlfahrtia species) in Dubai.</title>
        <authorList>
            <person name="Tsang C.C."/>
            <person name="Tang J.Y."/>
            <person name="Fong J.Y."/>
            <person name="Kinne J."/>
            <person name="Lee H.H."/>
            <person name="Joseph M."/>
            <person name="Jose S."/>
            <person name="Schuster R.K."/>
            <person name="Tang Y."/>
            <person name="Sivakumar S."/>
            <person name="Chen J.H."/>
            <person name="Teng J.L."/>
            <person name="Lau S.K."/>
            <person name="Wernery U."/>
            <person name="Woo P.C."/>
        </authorList>
    </citation>
    <scope>NUCLEOTIDE SEQUENCE [LARGE SCALE GENOMIC DNA]</scope>
    <source>
        <strain evidence="1 2">KCTC 22643</strain>
    </source>
</reference>
<organism evidence="1 2">
    <name type="scientific">Ignatzschineria indica</name>
    <dbReference type="NCBI Taxonomy" id="472583"/>
    <lineage>
        <taxon>Bacteria</taxon>
        <taxon>Pseudomonadati</taxon>
        <taxon>Pseudomonadota</taxon>
        <taxon>Gammaproteobacteria</taxon>
        <taxon>Cardiobacteriales</taxon>
        <taxon>Ignatzschineriaceae</taxon>
        <taxon>Ignatzschineria</taxon>
    </lineage>
</organism>